<name>A0A1H8RLB5_9GAMM</name>
<dbReference type="AlphaFoldDB" id="A0A1H8RLB5"/>
<reference evidence="2 3" key="1">
    <citation type="submission" date="2016-10" db="EMBL/GenBank/DDBJ databases">
        <authorList>
            <person name="de Groot N.N."/>
        </authorList>
    </citation>
    <scope>NUCLEOTIDE SEQUENCE [LARGE SCALE GENOMIC DNA]</scope>
    <source>
        <strain evidence="2 3">CGMCC 1.6291</strain>
    </source>
</reference>
<keyword evidence="3" id="KW-1185">Reference proteome</keyword>
<protein>
    <recommendedName>
        <fullName evidence="4">DUF2066 domain-containing protein</fullName>
    </recommendedName>
</protein>
<feature type="chain" id="PRO_5011674862" description="DUF2066 domain-containing protein" evidence="1">
    <location>
        <begin position="21"/>
        <end position="353"/>
    </location>
</feature>
<feature type="signal peptide" evidence="1">
    <location>
        <begin position="1"/>
        <end position="20"/>
    </location>
</feature>
<evidence type="ECO:0008006" key="4">
    <source>
        <dbReference type="Google" id="ProtNLM"/>
    </source>
</evidence>
<sequence>MGYRKWLPLLLLLLPGLSLAGTGLFDARMEVDSESSAERDEATRDGLETILTRLTGRENPGDDEALAEVLDQANRYVQQYGYDAGDDDGLLLRVRYDGRALQRELVEQEIPLWPREQRPRTLAWVVVDQGGSRRILGGDESPDLQDALRDAGARTGLPLLFPLMDLEDQQAIRASEIWGGFREPVESASERYDADAVLVGRVSQRGQGWRGRWVLYWEGESHSWTMDDDSAPGVLDVGLEIGMTRLAEYYAVIPEDGEVGRLTVRVRDIGGLDSYGRVERYLRDLSGVEAVDAVRMGGGAVDFRLTFQGLPERALQRMRSGSLLAEQELDEGDGPDADEDGSRPDYIFRLNGS</sequence>
<accession>A0A1H8RLB5</accession>
<dbReference type="OrthoDB" id="6195299at2"/>
<keyword evidence="1" id="KW-0732">Signal</keyword>
<dbReference type="STRING" id="406100.SAMN04488052_102110"/>
<gene>
    <name evidence="2" type="ORF">SAMN04488052_102110</name>
</gene>
<organism evidence="2 3">
    <name type="scientific">Aquisalimonas asiatica</name>
    <dbReference type="NCBI Taxonomy" id="406100"/>
    <lineage>
        <taxon>Bacteria</taxon>
        <taxon>Pseudomonadati</taxon>
        <taxon>Pseudomonadota</taxon>
        <taxon>Gammaproteobacteria</taxon>
        <taxon>Chromatiales</taxon>
        <taxon>Ectothiorhodospiraceae</taxon>
        <taxon>Aquisalimonas</taxon>
    </lineage>
</organism>
<dbReference type="Pfam" id="PF09839">
    <property type="entry name" value="DUF2066"/>
    <property type="match status" value="1"/>
</dbReference>
<dbReference type="Proteomes" id="UP000199657">
    <property type="component" value="Unassembled WGS sequence"/>
</dbReference>
<dbReference type="InterPro" id="IPR018642">
    <property type="entry name" value="DUF2066"/>
</dbReference>
<evidence type="ECO:0000313" key="3">
    <source>
        <dbReference type="Proteomes" id="UP000199657"/>
    </source>
</evidence>
<dbReference type="RefSeq" id="WP_091640616.1">
    <property type="nucleotide sequence ID" value="NZ_FOEG01000002.1"/>
</dbReference>
<evidence type="ECO:0000256" key="1">
    <source>
        <dbReference type="SAM" id="SignalP"/>
    </source>
</evidence>
<proteinExistence type="predicted"/>
<dbReference type="EMBL" id="FOEG01000002">
    <property type="protein sequence ID" value="SEO67349.1"/>
    <property type="molecule type" value="Genomic_DNA"/>
</dbReference>
<evidence type="ECO:0000313" key="2">
    <source>
        <dbReference type="EMBL" id="SEO67349.1"/>
    </source>
</evidence>